<keyword evidence="1 7" id="KW-0853">WD repeat</keyword>
<keyword evidence="8" id="KW-0808">Transferase</keyword>
<protein>
    <recommendedName>
        <fullName evidence="6">Serine-threonine kinase receptor-associated protein</fullName>
    </recommendedName>
</protein>
<evidence type="ECO:0000256" key="5">
    <source>
        <dbReference type="ARBA" id="ARBA00038394"/>
    </source>
</evidence>
<reference evidence="8 9" key="1">
    <citation type="journal article" date="2015" name="Plant Cell">
        <title>Oil accumulation by the oleaginous diatom Fistulifera solaris as revealed by the genome and transcriptome.</title>
        <authorList>
            <person name="Tanaka T."/>
            <person name="Maeda Y."/>
            <person name="Veluchamy A."/>
            <person name="Tanaka M."/>
            <person name="Abida H."/>
            <person name="Marechal E."/>
            <person name="Bowler C."/>
            <person name="Muto M."/>
            <person name="Sunaga Y."/>
            <person name="Tanaka M."/>
            <person name="Yoshino T."/>
            <person name="Taniguchi T."/>
            <person name="Fukuda Y."/>
            <person name="Nemoto M."/>
            <person name="Matsumoto M."/>
            <person name="Wong P.S."/>
            <person name="Aburatani S."/>
            <person name="Fujibuchi W."/>
        </authorList>
    </citation>
    <scope>NUCLEOTIDE SEQUENCE [LARGE SCALE GENOMIC DNA]</scope>
    <source>
        <strain evidence="8 9">JPCC DA0580</strain>
    </source>
</reference>
<feature type="repeat" description="WD" evidence="7">
    <location>
        <begin position="286"/>
        <end position="323"/>
    </location>
</feature>
<proteinExistence type="inferred from homology"/>
<accession>A0A1Z5JH51</accession>
<dbReference type="AlphaFoldDB" id="A0A1Z5JH51"/>
<comment type="similarity">
    <text evidence="5">Belongs to the WD repeat STRAP family.</text>
</comment>
<evidence type="ECO:0000256" key="1">
    <source>
        <dbReference type="ARBA" id="ARBA00022574"/>
    </source>
</evidence>
<dbReference type="OrthoDB" id="200206at2759"/>
<evidence type="ECO:0000313" key="9">
    <source>
        <dbReference type="Proteomes" id="UP000198406"/>
    </source>
</evidence>
<dbReference type="PANTHER" id="PTHR19877">
    <property type="entry name" value="EUKARYOTIC TRANSLATION INITIATION FACTOR 3 SUBUNIT I"/>
    <property type="match status" value="1"/>
</dbReference>
<dbReference type="Proteomes" id="UP000198406">
    <property type="component" value="Unassembled WGS sequence"/>
</dbReference>
<dbReference type="PROSITE" id="PS50294">
    <property type="entry name" value="WD_REPEATS_REGION"/>
    <property type="match status" value="2"/>
</dbReference>
<dbReference type="PROSITE" id="PS50082">
    <property type="entry name" value="WD_REPEATS_2"/>
    <property type="match status" value="3"/>
</dbReference>
<dbReference type="InterPro" id="IPR001680">
    <property type="entry name" value="WD40_rpt"/>
</dbReference>
<dbReference type="SUPFAM" id="SSF50978">
    <property type="entry name" value="WD40 repeat-like"/>
    <property type="match status" value="1"/>
</dbReference>
<dbReference type="InterPro" id="IPR020472">
    <property type="entry name" value="WD40_PAC1"/>
</dbReference>
<keyword evidence="4" id="KW-0508">mRNA splicing</keyword>
<dbReference type="Pfam" id="PF00400">
    <property type="entry name" value="WD40"/>
    <property type="match status" value="4"/>
</dbReference>
<feature type="repeat" description="WD" evidence="7">
    <location>
        <begin position="65"/>
        <end position="106"/>
    </location>
</feature>
<dbReference type="PANTHER" id="PTHR19877:SF13">
    <property type="entry name" value="SERINE-THREONINE KINASE RECEPTOR-ASSOCIATED PROTEIN"/>
    <property type="match status" value="1"/>
</dbReference>
<dbReference type="InParanoid" id="A0A1Z5JH51"/>
<dbReference type="SMART" id="SM00320">
    <property type="entry name" value="WD40"/>
    <property type="match status" value="7"/>
</dbReference>
<dbReference type="PRINTS" id="PR00320">
    <property type="entry name" value="GPROTEINBRPT"/>
</dbReference>
<keyword evidence="8" id="KW-0418">Kinase</keyword>
<dbReference type="CDD" id="cd00200">
    <property type="entry name" value="WD40"/>
    <property type="match status" value="1"/>
</dbReference>
<keyword evidence="9" id="KW-1185">Reference proteome</keyword>
<sequence length="323" mass="35383">MGADDTADKNQGRQIPIVCPGHTRPLAELQFIHVSGENRTLLISACHDKKPMVRDGITGDWIGTFVGHKGAVWCCRLDPSGNLAATASGDYSVHVWDAITGKDLYQLPHNHIVKTCDFTPNSKWLATGGHEGIIRIYDLLYPKNAPLEIPQSSGSKIGINKCSWLSNNVLLAGGADGCIRFWQIDSLKSPGNLIHVLKTEDGVEIRDMEITNTTASRQILSVAAGDKVYFFNLADRSLMHSYKMPIHFREEGGVSLHPSGELFVAGGSDLWVRVFATATGQELECHKGHHGPIRCLRYSPDGSTYASGSEDGTIRIWKTHPDQ</sequence>
<dbReference type="InterPro" id="IPR015943">
    <property type="entry name" value="WD40/YVTN_repeat-like_dom_sf"/>
</dbReference>
<gene>
    <name evidence="8" type="ORF">FisN_17Hh265</name>
</gene>
<evidence type="ECO:0000256" key="7">
    <source>
        <dbReference type="PROSITE-ProRule" id="PRU00221"/>
    </source>
</evidence>
<evidence type="ECO:0000313" key="8">
    <source>
        <dbReference type="EMBL" id="GAX13324.1"/>
    </source>
</evidence>
<dbReference type="GO" id="GO:0003723">
    <property type="term" value="F:RNA binding"/>
    <property type="evidence" value="ECO:0007669"/>
    <property type="project" value="TreeGrafter"/>
</dbReference>
<comment type="caution">
    <text evidence="8">The sequence shown here is derived from an EMBL/GenBank/DDBJ whole genome shotgun (WGS) entry which is preliminary data.</text>
</comment>
<dbReference type="Gene3D" id="2.130.10.10">
    <property type="entry name" value="YVTN repeat-like/Quinoprotein amine dehydrogenase"/>
    <property type="match status" value="1"/>
</dbReference>
<dbReference type="GO" id="GO:0032797">
    <property type="term" value="C:SMN complex"/>
    <property type="evidence" value="ECO:0007669"/>
    <property type="project" value="TreeGrafter"/>
</dbReference>
<organism evidence="8 9">
    <name type="scientific">Fistulifera solaris</name>
    <name type="common">Oleaginous diatom</name>
    <dbReference type="NCBI Taxonomy" id="1519565"/>
    <lineage>
        <taxon>Eukaryota</taxon>
        <taxon>Sar</taxon>
        <taxon>Stramenopiles</taxon>
        <taxon>Ochrophyta</taxon>
        <taxon>Bacillariophyta</taxon>
        <taxon>Bacillariophyceae</taxon>
        <taxon>Bacillariophycidae</taxon>
        <taxon>Naviculales</taxon>
        <taxon>Naviculaceae</taxon>
        <taxon>Fistulifera</taxon>
    </lineage>
</organism>
<evidence type="ECO:0000256" key="4">
    <source>
        <dbReference type="ARBA" id="ARBA00023187"/>
    </source>
</evidence>
<keyword evidence="3" id="KW-0677">Repeat</keyword>
<dbReference type="EMBL" id="BDSP01000061">
    <property type="protein sequence ID" value="GAX13324.1"/>
    <property type="molecule type" value="Genomic_DNA"/>
</dbReference>
<dbReference type="InterPro" id="IPR036322">
    <property type="entry name" value="WD40_repeat_dom_sf"/>
</dbReference>
<evidence type="ECO:0000256" key="6">
    <source>
        <dbReference type="ARBA" id="ARBA00040390"/>
    </source>
</evidence>
<keyword evidence="2" id="KW-0507">mRNA processing</keyword>
<evidence type="ECO:0000256" key="2">
    <source>
        <dbReference type="ARBA" id="ARBA00022664"/>
    </source>
</evidence>
<feature type="repeat" description="WD" evidence="7">
    <location>
        <begin position="106"/>
        <end position="139"/>
    </location>
</feature>
<name>A0A1Z5JH51_FISSO</name>
<evidence type="ECO:0000256" key="3">
    <source>
        <dbReference type="ARBA" id="ARBA00022737"/>
    </source>
</evidence>
<dbReference type="GO" id="GO:0016301">
    <property type="term" value="F:kinase activity"/>
    <property type="evidence" value="ECO:0007669"/>
    <property type="project" value="UniProtKB-KW"/>
</dbReference>
<dbReference type="GO" id="GO:0000387">
    <property type="term" value="P:spliceosomal snRNP assembly"/>
    <property type="evidence" value="ECO:0007669"/>
    <property type="project" value="TreeGrafter"/>
</dbReference>
<keyword evidence="8" id="KW-0675">Receptor</keyword>